<dbReference type="EMBL" id="HG994367">
    <property type="protein sequence ID" value="CAF1697028.1"/>
    <property type="molecule type" value="Genomic_DNA"/>
</dbReference>
<dbReference type="AlphaFoldDB" id="A0A816HWZ9"/>
<dbReference type="GO" id="GO:0043531">
    <property type="term" value="F:ADP binding"/>
    <property type="evidence" value="ECO:0007669"/>
    <property type="project" value="InterPro"/>
</dbReference>
<protein>
    <submittedName>
        <fullName evidence="2">(rape) hypothetical protein</fullName>
    </submittedName>
</protein>
<sequence>MEFERKGITPFIDNEIKRGESIGPELIKAIRGSKIAIILLSRNYASLKWSLDELVEIMKCREEFGQTVMAIFYKVDPSDVKKLAGEFRKTCVGKTRENIGKWRQSFAKVATIAGYNSSNLAIIKKITTDISNMLNNSTQLISDSFQLSVFMDDIKTNYSRLGIIYDSFQLSLQLQQQFMSQITDHKDMVVSHLGVASNRLKGKKVLVVLDGVDRSVQLDVIVKETWWAGLWSGILITTQDHKLFKAHVINHIYKVDFPTYDEALQIFCMYSFAQNCPKYGFEELAQKVTRLSGEIPLGWGLWLRNLSYLSTRDIYDMLVKLGREIVVNNIFMSMYGTNLCRITERFLKGNKSVIGIKFDNYRIGEELDISEKAKAFEGLSNLQFLQIYQDHDIF</sequence>
<gene>
    <name evidence="2" type="ORF">DARMORV10_C03P05660.1</name>
</gene>
<dbReference type="Gene3D" id="3.40.50.10140">
    <property type="entry name" value="Toll/interleukin-1 receptor homology (TIR) domain"/>
    <property type="match status" value="1"/>
</dbReference>
<dbReference type="SUPFAM" id="SSF52540">
    <property type="entry name" value="P-loop containing nucleoside triphosphate hydrolases"/>
    <property type="match status" value="1"/>
</dbReference>
<dbReference type="InterPro" id="IPR035897">
    <property type="entry name" value="Toll_tir_struct_dom_sf"/>
</dbReference>
<evidence type="ECO:0000313" key="2">
    <source>
        <dbReference type="EMBL" id="CAF1697028.1"/>
    </source>
</evidence>
<dbReference type="InterPro" id="IPR027417">
    <property type="entry name" value="P-loop_NTPase"/>
</dbReference>
<dbReference type="Gramene" id="CDX70385">
    <property type="protein sequence ID" value="CDX70385"/>
    <property type="gene ID" value="GSBRNA2T00140188001"/>
</dbReference>
<dbReference type="Proteomes" id="UP001295469">
    <property type="component" value="Chromosome C03"/>
</dbReference>
<accession>A0A816HWZ9</accession>
<dbReference type="SMART" id="SM00255">
    <property type="entry name" value="TIR"/>
    <property type="match status" value="1"/>
</dbReference>
<reference evidence="2" key="1">
    <citation type="submission" date="2021-01" db="EMBL/GenBank/DDBJ databases">
        <authorList>
            <consortium name="Genoscope - CEA"/>
            <person name="William W."/>
        </authorList>
    </citation>
    <scope>NUCLEOTIDE SEQUENCE</scope>
</reference>
<dbReference type="GO" id="GO:0006952">
    <property type="term" value="P:defense response"/>
    <property type="evidence" value="ECO:0007669"/>
    <property type="project" value="InterPro"/>
</dbReference>
<dbReference type="Gene3D" id="3.40.50.300">
    <property type="entry name" value="P-loop containing nucleotide triphosphate hydrolases"/>
    <property type="match status" value="1"/>
</dbReference>
<evidence type="ECO:0000259" key="1">
    <source>
        <dbReference type="PROSITE" id="PS50104"/>
    </source>
</evidence>
<dbReference type="OMA" id="HVINHIY"/>
<proteinExistence type="predicted"/>
<dbReference type="PANTHER" id="PTHR11017:SF333">
    <property type="entry name" value="ADP-RIBOSYL CYCLASE_CYCLIC ADP-RIBOSE HYDROLASE-RELATED"/>
    <property type="match status" value="1"/>
</dbReference>
<dbReference type="GO" id="GO:0007165">
    <property type="term" value="P:signal transduction"/>
    <property type="evidence" value="ECO:0007669"/>
    <property type="project" value="InterPro"/>
</dbReference>
<dbReference type="InterPro" id="IPR000157">
    <property type="entry name" value="TIR_dom"/>
</dbReference>
<feature type="domain" description="TIR" evidence="1">
    <location>
        <begin position="1"/>
        <end position="134"/>
    </location>
</feature>
<dbReference type="SUPFAM" id="SSF52200">
    <property type="entry name" value="Toll/Interleukin receptor TIR domain"/>
    <property type="match status" value="1"/>
</dbReference>
<organism evidence="2">
    <name type="scientific">Brassica napus</name>
    <name type="common">Rape</name>
    <dbReference type="NCBI Taxonomy" id="3708"/>
    <lineage>
        <taxon>Eukaryota</taxon>
        <taxon>Viridiplantae</taxon>
        <taxon>Streptophyta</taxon>
        <taxon>Embryophyta</taxon>
        <taxon>Tracheophyta</taxon>
        <taxon>Spermatophyta</taxon>
        <taxon>Magnoliopsida</taxon>
        <taxon>eudicotyledons</taxon>
        <taxon>Gunneridae</taxon>
        <taxon>Pentapetalae</taxon>
        <taxon>rosids</taxon>
        <taxon>malvids</taxon>
        <taxon>Brassicales</taxon>
        <taxon>Brassicaceae</taxon>
        <taxon>Brassiceae</taxon>
        <taxon>Brassica</taxon>
    </lineage>
</organism>
<dbReference type="PROSITE" id="PS50104">
    <property type="entry name" value="TIR"/>
    <property type="match status" value="1"/>
</dbReference>
<dbReference type="Pfam" id="PF01582">
    <property type="entry name" value="TIR"/>
    <property type="match status" value="1"/>
</dbReference>
<dbReference type="InterPro" id="IPR044974">
    <property type="entry name" value="Disease_R_plants"/>
</dbReference>
<name>A0A816HWZ9_BRANA</name>
<dbReference type="PANTHER" id="PTHR11017">
    <property type="entry name" value="LEUCINE-RICH REPEAT-CONTAINING PROTEIN"/>
    <property type="match status" value="1"/>
</dbReference>